<accession>A0A7X9LFM7</accession>
<dbReference type="GO" id="GO:0030255">
    <property type="term" value="P:protein secretion by the type IV secretion system"/>
    <property type="evidence" value="ECO:0007669"/>
    <property type="project" value="InterPro"/>
</dbReference>
<keyword evidence="1 4" id="KW-0812">Transmembrane</keyword>
<evidence type="ECO:0000256" key="2">
    <source>
        <dbReference type="ARBA" id="ARBA00022989"/>
    </source>
</evidence>
<feature type="transmembrane region" description="Helical" evidence="4">
    <location>
        <begin position="145"/>
        <end position="165"/>
    </location>
</feature>
<dbReference type="InterPro" id="IPR007688">
    <property type="entry name" value="Conjugal_tfr_TrbL/VirB6"/>
</dbReference>
<feature type="transmembrane region" description="Helical" evidence="4">
    <location>
        <begin position="72"/>
        <end position="93"/>
    </location>
</feature>
<evidence type="ECO:0000313" key="6">
    <source>
        <dbReference type="Proteomes" id="UP000532121"/>
    </source>
</evidence>
<evidence type="ECO:0000256" key="1">
    <source>
        <dbReference type="ARBA" id="ARBA00022692"/>
    </source>
</evidence>
<name>A0A7X9LFM7_STRRT</name>
<feature type="transmembrane region" description="Helical" evidence="4">
    <location>
        <begin position="218"/>
        <end position="237"/>
    </location>
</feature>
<protein>
    <recommendedName>
        <fullName evidence="7">Conjugal transfer protein TrbL</fullName>
    </recommendedName>
</protein>
<feature type="transmembrane region" description="Helical" evidence="4">
    <location>
        <begin position="119"/>
        <end position="139"/>
    </location>
</feature>
<feature type="transmembrane region" description="Helical" evidence="4">
    <location>
        <begin position="32"/>
        <end position="52"/>
    </location>
</feature>
<keyword evidence="2 4" id="KW-1133">Transmembrane helix</keyword>
<comment type="caution">
    <text evidence="5">The sequence shown here is derived from an EMBL/GenBank/DDBJ whole genome shotgun (WGS) entry which is preliminary data.</text>
</comment>
<evidence type="ECO:0008006" key="7">
    <source>
        <dbReference type="Google" id="ProtNLM"/>
    </source>
</evidence>
<organism evidence="5 6">
    <name type="scientific">Streptococcus ratti</name>
    <dbReference type="NCBI Taxonomy" id="1341"/>
    <lineage>
        <taxon>Bacteria</taxon>
        <taxon>Bacillati</taxon>
        <taxon>Bacillota</taxon>
        <taxon>Bacilli</taxon>
        <taxon>Lactobacillales</taxon>
        <taxon>Streptococcaceae</taxon>
        <taxon>Streptococcus</taxon>
    </lineage>
</organism>
<reference evidence="5 6" key="1">
    <citation type="submission" date="2020-04" db="EMBL/GenBank/DDBJ databases">
        <title>MicrobeNet Type strains.</title>
        <authorList>
            <person name="Nicholson A.C."/>
        </authorList>
    </citation>
    <scope>NUCLEOTIDE SEQUENCE [LARGE SCALE GENOMIC DNA]</scope>
    <source>
        <strain evidence="5 6">DSM 22768</strain>
    </source>
</reference>
<dbReference type="RefSeq" id="WP_193524061.1">
    <property type="nucleotide sequence ID" value="NZ_JABASA010000032.1"/>
</dbReference>
<sequence length="249" mass="27804">MKNAVGDLTKSLNSYNPTVNEVINGINKSFQAVGILIITMLMAVEMLSWYRYLKDQNGGISIQLFVEISMKYVIACFLVIYSGILAKEFLWLCNKFADLIGANNFKEIGTFAVVKKGNFFIRAAVNVIAWISGSVAMLSLKIVTFLRFIELYLLKAIAPILIAFWMADSTRSIAVNFFKRLMAISFQAVIIIIILSIWQGFKIDTALKMSNDGIWGNFADGTLYIGKCIVFTILIIGSQRTAKSLFQAN</sequence>
<evidence type="ECO:0000256" key="3">
    <source>
        <dbReference type="ARBA" id="ARBA00023136"/>
    </source>
</evidence>
<dbReference type="AlphaFoldDB" id="A0A7X9LFM7"/>
<feature type="transmembrane region" description="Helical" evidence="4">
    <location>
        <begin position="177"/>
        <end position="198"/>
    </location>
</feature>
<dbReference type="EMBL" id="JABASA010000032">
    <property type="protein sequence ID" value="NMD49972.1"/>
    <property type="molecule type" value="Genomic_DNA"/>
</dbReference>
<dbReference type="Pfam" id="PF04610">
    <property type="entry name" value="TrbL"/>
    <property type="match status" value="1"/>
</dbReference>
<evidence type="ECO:0000313" key="5">
    <source>
        <dbReference type="EMBL" id="NMD49972.1"/>
    </source>
</evidence>
<evidence type="ECO:0000256" key="4">
    <source>
        <dbReference type="SAM" id="Phobius"/>
    </source>
</evidence>
<proteinExistence type="predicted"/>
<dbReference type="Proteomes" id="UP000532121">
    <property type="component" value="Unassembled WGS sequence"/>
</dbReference>
<gene>
    <name evidence="5" type="ORF">HHO37_10045</name>
</gene>
<keyword evidence="3 4" id="KW-0472">Membrane</keyword>